<dbReference type="EMBL" id="GBXM01034343">
    <property type="protein sequence ID" value="JAH74234.1"/>
    <property type="molecule type" value="Transcribed_RNA"/>
</dbReference>
<protein>
    <submittedName>
        <fullName evidence="1">Uncharacterized protein</fullName>
    </submittedName>
</protein>
<name>A0A0E9V824_ANGAN</name>
<reference evidence="1" key="2">
    <citation type="journal article" date="2015" name="Fish Shellfish Immunol.">
        <title>Early steps in the European eel (Anguilla anguilla)-Vibrio vulnificus interaction in the gills: Role of the RtxA13 toxin.</title>
        <authorList>
            <person name="Callol A."/>
            <person name="Pajuelo D."/>
            <person name="Ebbesson L."/>
            <person name="Teles M."/>
            <person name="MacKenzie S."/>
            <person name="Amaro C."/>
        </authorList>
    </citation>
    <scope>NUCLEOTIDE SEQUENCE</scope>
</reference>
<reference evidence="1" key="1">
    <citation type="submission" date="2014-11" db="EMBL/GenBank/DDBJ databases">
        <authorList>
            <person name="Amaro Gonzalez C."/>
        </authorList>
    </citation>
    <scope>NUCLEOTIDE SEQUENCE</scope>
</reference>
<evidence type="ECO:0000313" key="1">
    <source>
        <dbReference type="EMBL" id="JAH74234.1"/>
    </source>
</evidence>
<proteinExistence type="predicted"/>
<dbReference type="AlphaFoldDB" id="A0A0E9V824"/>
<sequence>MLKFFLQVTAFHGCLMGGLLNAFCKNQNKL</sequence>
<organism evidence="1">
    <name type="scientific">Anguilla anguilla</name>
    <name type="common">European freshwater eel</name>
    <name type="synonym">Muraena anguilla</name>
    <dbReference type="NCBI Taxonomy" id="7936"/>
    <lineage>
        <taxon>Eukaryota</taxon>
        <taxon>Metazoa</taxon>
        <taxon>Chordata</taxon>
        <taxon>Craniata</taxon>
        <taxon>Vertebrata</taxon>
        <taxon>Euteleostomi</taxon>
        <taxon>Actinopterygii</taxon>
        <taxon>Neopterygii</taxon>
        <taxon>Teleostei</taxon>
        <taxon>Anguilliformes</taxon>
        <taxon>Anguillidae</taxon>
        <taxon>Anguilla</taxon>
    </lineage>
</organism>
<accession>A0A0E9V824</accession>